<dbReference type="KEGG" id="bcop:JD108_01315"/>
<evidence type="ECO:0000313" key="16">
    <source>
        <dbReference type="Proteomes" id="UP000595847"/>
    </source>
</evidence>
<keyword evidence="9" id="KW-0143">Chaperone</keyword>
<evidence type="ECO:0000313" key="15">
    <source>
        <dbReference type="EMBL" id="QUO41752.1"/>
    </source>
</evidence>
<dbReference type="InterPro" id="IPR018181">
    <property type="entry name" value="Heat_shock_70_CS"/>
</dbReference>
<keyword evidence="7 13" id="KW-0067">ATP-binding</keyword>
<dbReference type="AlphaFoldDB" id="A0A7T5JNQ3"/>
<keyword evidence="5" id="KW-0597">Phosphoprotein</keyword>
<dbReference type="Gene3D" id="3.90.640.10">
    <property type="entry name" value="Actin, Chain A, domain 4"/>
    <property type="match status" value="1"/>
</dbReference>
<dbReference type="Proteomes" id="UP000595847">
    <property type="component" value="Chromosome"/>
</dbReference>
<dbReference type="Gene3D" id="2.60.34.10">
    <property type="entry name" value="Substrate Binding Domain Of DNAk, Chain A, domain 1"/>
    <property type="match status" value="1"/>
</dbReference>
<evidence type="ECO:0000256" key="4">
    <source>
        <dbReference type="ARBA" id="ARBA00017249"/>
    </source>
</evidence>
<name>A0A7T5JNQ3_9BACL</name>
<evidence type="ECO:0000256" key="1">
    <source>
        <dbReference type="ARBA" id="ARBA00002290"/>
    </source>
</evidence>
<evidence type="ECO:0000256" key="7">
    <source>
        <dbReference type="ARBA" id="ARBA00022840"/>
    </source>
</evidence>
<dbReference type="Gene3D" id="3.30.420.40">
    <property type="match status" value="2"/>
</dbReference>
<gene>
    <name evidence="14" type="ORF">JD108_01315</name>
    <name evidence="15" type="ORF">KDJ56_01315</name>
</gene>
<evidence type="ECO:0000256" key="12">
    <source>
        <dbReference type="ARBA" id="ARBA00033103"/>
    </source>
</evidence>
<dbReference type="GO" id="GO:0005524">
    <property type="term" value="F:ATP binding"/>
    <property type="evidence" value="ECO:0007669"/>
    <property type="project" value="UniProtKB-KW"/>
</dbReference>
<dbReference type="InterPro" id="IPR013126">
    <property type="entry name" value="Hsp_70_fam"/>
</dbReference>
<comment type="similarity">
    <text evidence="2 13">Belongs to the heat shock protein 70 family.</text>
</comment>
<evidence type="ECO:0000256" key="2">
    <source>
        <dbReference type="ARBA" id="ARBA00007381"/>
    </source>
</evidence>
<protein>
    <recommendedName>
        <fullName evidence="3">Chaperone protein DnaK</fullName>
    </recommendedName>
    <alternativeName>
        <fullName evidence="4">Chaperone protein dnaK</fullName>
    </alternativeName>
    <alternativeName>
        <fullName evidence="12">HSP70</fullName>
    </alternativeName>
    <alternativeName>
        <fullName evidence="11">Heat shock 70 kDa protein</fullName>
    </alternativeName>
    <alternativeName>
        <fullName evidence="10">Heat shock protein 70</fullName>
    </alternativeName>
</protein>
<keyword evidence="8" id="KW-0346">Stress response</keyword>
<evidence type="ECO:0000313" key="14">
    <source>
        <dbReference type="EMBL" id="QQE74668.1"/>
    </source>
</evidence>
<dbReference type="EMBL" id="CP073708">
    <property type="protein sequence ID" value="QUO41752.1"/>
    <property type="molecule type" value="Genomic_DNA"/>
</dbReference>
<dbReference type="Pfam" id="PF00012">
    <property type="entry name" value="HSP70"/>
    <property type="match status" value="1"/>
</dbReference>
<evidence type="ECO:0000256" key="9">
    <source>
        <dbReference type="ARBA" id="ARBA00023186"/>
    </source>
</evidence>
<evidence type="ECO:0000256" key="13">
    <source>
        <dbReference type="RuleBase" id="RU003322"/>
    </source>
</evidence>
<keyword evidence="6 13" id="KW-0547">Nucleotide-binding</keyword>
<dbReference type="GO" id="GO:0140662">
    <property type="term" value="F:ATP-dependent protein folding chaperone"/>
    <property type="evidence" value="ECO:0007669"/>
    <property type="project" value="InterPro"/>
</dbReference>
<dbReference type="PANTHER" id="PTHR19375">
    <property type="entry name" value="HEAT SHOCK PROTEIN 70KDA"/>
    <property type="match status" value="1"/>
</dbReference>
<dbReference type="SUPFAM" id="SSF53067">
    <property type="entry name" value="Actin-like ATPase domain"/>
    <property type="match status" value="2"/>
</dbReference>
<dbReference type="EMBL" id="CP066308">
    <property type="protein sequence ID" value="QQE74668.1"/>
    <property type="molecule type" value="Genomic_DNA"/>
</dbReference>
<comment type="function">
    <text evidence="1">Acts as a chaperone.</text>
</comment>
<evidence type="ECO:0000313" key="17">
    <source>
        <dbReference type="Proteomes" id="UP000677234"/>
    </source>
</evidence>
<dbReference type="SUPFAM" id="SSF100920">
    <property type="entry name" value="Heat shock protein 70kD (HSP70), peptide-binding domain"/>
    <property type="match status" value="1"/>
</dbReference>
<organism evidence="14 16">
    <name type="scientific">Brevibacillus composti</name>
    <dbReference type="NCBI Taxonomy" id="2796470"/>
    <lineage>
        <taxon>Bacteria</taxon>
        <taxon>Bacillati</taxon>
        <taxon>Bacillota</taxon>
        <taxon>Bacilli</taxon>
        <taxon>Bacillales</taxon>
        <taxon>Paenibacillaceae</taxon>
        <taxon>Brevibacillus</taxon>
    </lineage>
</organism>
<dbReference type="InterPro" id="IPR043129">
    <property type="entry name" value="ATPase_NBD"/>
</dbReference>
<evidence type="ECO:0000256" key="6">
    <source>
        <dbReference type="ARBA" id="ARBA00022741"/>
    </source>
</evidence>
<evidence type="ECO:0000256" key="11">
    <source>
        <dbReference type="ARBA" id="ARBA00030945"/>
    </source>
</evidence>
<proteinExistence type="inferred from homology"/>
<dbReference type="Proteomes" id="UP000677234">
    <property type="component" value="Chromosome"/>
</dbReference>
<dbReference type="InterPro" id="IPR029047">
    <property type="entry name" value="HSP70_peptide-bd_sf"/>
</dbReference>
<reference evidence="15" key="2">
    <citation type="submission" date="2021-04" db="EMBL/GenBank/DDBJ databases">
        <title>Brevibacillus composti FJAT-54423, complete genome.</title>
        <authorList>
            <person name="Tang R."/>
        </authorList>
    </citation>
    <scope>NUCLEOTIDE SEQUENCE</scope>
    <source>
        <strain evidence="15">FJAT-54424</strain>
    </source>
</reference>
<dbReference type="PROSITE" id="PS01036">
    <property type="entry name" value="HSP70_3"/>
    <property type="match status" value="1"/>
</dbReference>
<evidence type="ECO:0000256" key="5">
    <source>
        <dbReference type="ARBA" id="ARBA00022553"/>
    </source>
</evidence>
<sequence>MYYVGIDFGTTNSSVAVIGPEEIKNPRKLGGKQIVVPRCLELEGGFNNERKERELMRTTLLVHPNGEVTIGGQPDGRVDPNRLISSLKRRILKNPDYEVTIDNQVYSGGELVSIFIEKLLISAGIPVDKIERLVLSIPVEYGEDKKHLMEHACSRLGITPDRIWFVDEPIAILWFYEKVQPIQSDLILVYDFGGGTLDLAVMKREDSHDAAGWGQGNVLVKKKIEVAGDDLDEVIIQYFIEQGKEQKNPVCEQLDLAIFQDEKRLEKFRDMSPYKLLKRFAEMMKIELSRRDEYVMSIPSLLPQMDTVGIRDVLLTKQEFEKRAEVVWRKIRQAIVELGEELAAKHDVGLEKIETVFLSGGSSKVPYVLDLIETLMPNATIRSDKYMQTSICRGNAGYGYDEEDGEIRVTDVVNQSFGIYSHYDQSTFVMIKSDDQFPVKRTVGIATTKPYQQSIEIRPMVSDGSGQFVPIIKAGKEIKYRMQIKQLQKMQDLNRIKLTFELDRSQKLRITAYDNHFQEEIGVEEVSLP</sequence>
<reference evidence="14 16" key="1">
    <citation type="submission" date="2020-12" db="EMBL/GenBank/DDBJ databases">
        <title>strain FJAT-54423T represents a novel species of the genus Brevibacillus.</title>
        <authorList>
            <person name="Tang R."/>
        </authorList>
    </citation>
    <scope>NUCLEOTIDE SEQUENCE [LARGE SCALE GENOMIC DNA]</scope>
    <source>
        <strain evidence="14 16">FJAT-54423</strain>
    </source>
</reference>
<keyword evidence="17" id="KW-1185">Reference proteome</keyword>
<evidence type="ECO:0000256" key="8">
    <source>
        <dbReference type="ARBA" id="ARBA00023016"/>
    </source>
</evidence>
<dbReference type="RefSeq" id="WP_198828243.1">
    <property type="nucleotide sequence ID" value="NZ_CP066308.1"/>
</dbReference>
<evidence type="ECO:0000256" key="3">
    <source>
        <dbReference type="ARBA" id="ARBA00014415"/>
    </source>
</evidence>
<evidence type="ECO:0000256" key="10">
    <source>
        <dbReference type="ARBA" id="ARBA00030019"/>
    </source>
</evidence>
<accession>A0A7T5JNQ3</accession>
<dbReference type="PRINTS" id="PR00301">
    <property type="entry name" value="HEATSHOCK70"/>
</dbReference>